<feature type="region of interest" description="Disordered" evidence="1">
    <location>
        <begin position="69"/>
        <end position="96"/>
    </location>
</feature>
<evidence type="ECO:0000313" key="3">
    <source>
        <dbReference type="Proteomes" id="UP000799537"/>
    </source>
</evidence>
<dbReference type="PANTHER" id="PTHR36578:SF2">
    <property type="entry name" value="PA14 DOMAIN-CONTAINING PROTEIN"/>
    <property type="match status" value="1"/>
</dbReference>
<organism evidence="2 3">
    <name type="scientific">Zasmidium cellare ATCC 36951</name>
    <dbReference type="NCBI Taxonomy" id="1080233"/>
    <lineage>
        <taxon>Eukaryota</taxon>
        <taxon>Fungi</taxon>
        <taxon>Dikarya</taxon>
        <taxon>Ascomycota</taxon>
        <taxon>Pezizomycotina</taxon>
        <taxon>Dothideomycetes</taxon>
        <taxon>Dothideomycetidae</taxon>
        <taxon>Mycosphaerellales</taxon>
        <taxon>Mycosphaerellaceae</taxon>
        <taxon>Zasmidium</taxon>
    </lineage>
</organism>
<dbReference type="RefSeq" id="XP_033674426.1">
    <property type="nucleotide sequence ID" value="XM_033803356.1"/>
</dbReference>
<dbReference type="AlphaFoldDB" id="A0A6A6D2A5"/>
<sequence length="470" mass="49825">MSLFKVITGTLTATALYKSALADGTTSEPQFDVAMIAEAGPPPSPSIATNVPAQTIVYDAVAVESSAAAEQTSDPSKVKRNACDPQQAGAGPVPSPDTDSAFVTYSAFVSAASAAPTPSGYVNTFKNFNAMNNALGYMGFTLLDTYDVPLCSRNCDAINGCAAFNVAFERSPSKDPSPSGGNCEQPPTTTLIKCVFWGGPVTSANAVNNGQWRNNYHVVIAGSNGYVNQTVDYCSGYGDPQFLGSNAISAPNDCNGQSTYIGNQYWNDGQPFDSRRCAAACNAQTQANQNTPCRFFNTYVISRNGQSYGQYCAMYKQAWASTYATQSSQTYNGATYSISYSYAFANAANDGTPCVHNPYTSCNNPGSCYTYQQCNPSQNCYCGTDVNNNKVCFQSGPCSPTCSTNAQCPNGYICLNANSCCGYSVCSPNTVCANGLNTRHIFRKRQANELSTTYVPDGMTPANNGTDDSS</sequence>
<proteinExistence type="predicted"/>
<dbReference type="EMBL" id="ML993579">
    <property type="protein sequence ID" value="KAF2173537.1"/>
    <property type="molecule type" value="Genomic_DNA"/>
</dbReference>
<evidence type="ECO:0000313" key="2">
    <source>
        <dbReference type="EMBL" id="KAF2173537.1"/>
    </source>
</evidence>
<dbReference type="PANTHER" id="PTHR36578">
    <property type="entry name" value="CHROMOSOME 15, WHOLE GENOME SHOTGUN SEQUENCE"/>
    <property type="match status" value="1"/>
</dbReference>
<name>A0A6A6D2A5_ZASCE</name>
<evidence type="ECO:0000256" key="1">
    <source>
        <dbReference type="SAM" id="MobiDB-lite"/>
    </source>
</evidence>
<dbReference type="OrthoDB" id="271448at2759"/>
<protein>
    <submittedName>
        <fullName evidence="2">Uncharacterized protein</fullName>
    </submittedName>
</protein>
<gene>
    <name evidence="2" type="ORF">M409DRAFT_15817</name>
</gene>
<dbReference type="GeneID" id="54556628"/>
<dbReference type="Proteomes" id="UP000799537">
    <property type="component" value="Unassembled WGS sequence"/>
</dbReference>
<reference evidence="2" key="1">
    <citation type="journal article" date="2020" name="Stud. Mycol.">
        <title>101 Dothideomycetes genomes: a test case for predicting lifestyles and emergence of pathogens.</title>
        <authorList>
            <person name="Haridas S."/>
            <person name="Albert R."/>
            <person name="Binder M."/>
            <person name="Bloem J."/>
            <person name="Labutti K."/>
            <person name="Salamov A."/>
            <person name="Andreopoulos B."/>
            <person name="Baker S."/>
            <person name="Barry K."/>
            <person name="Bills G."/>
            <person name="Bluhm B."/>
            <person name="Cannon C."/>
            <person name="Castanera R."/>
            <person name="Culley D."/>
            <person name="Daum C."/>
            <person name="Ezra D."/>
            <person name="Gonzalez J."/>
            <person name="Henrissat B."/>
            <person name="Kuo A."/>
            <person name="Liang C."/>
            <person name="Lipzen A."/>
            <person name="Lutzoni F."/>
            <person name="Magnuson J."/>
            <person name="Mondo S."/>
            <person name="Nolan M."/>
            <person name="Ohm R."/>
            <person name="Pangilinan J."/>
            <person name="Park H.-J."/>
            <person name="Ramirez L."/>
            <person name="Alfaro M."/>
            <person name="Sun H."/>
            <person name="Tritt A."/>
            <person name="Yoshinaga Y."/>
            <person name="Zwiers L.-H."/>
            <person name="Turgeon B."/>
            <person name="Goodwin S."/>
            <person name="Spatafora J."/>
            <person name="Crous P."/>
            <person name="Grigoriev I."/>
        </authorList>
    </citation>
    <scope>NUCLEOTIDE SEQUENCE</scope>
    <source>
        <strain evidence="2">ATCC 36951</strain>
    </source>
</reference>
<accession>A0A6A6D2A5</accession>
<keyword evidence="3" id="KW-1185">Reference proteome</keyword>